<dbReference type="HOGENOM" id="CLU_105200_0_0_1"/>
<dbReference type="GO" id="GO:0005730">
    <property type="term" value="C:nucleolus"/>
    <property type="evidence" value="ECO:0000318"/>
    <property type="project" value="GO_Central"/>
</dbReference>
<dbReference type="Proteomes" id="UP000009183">
    <property type="component" value="Unassembled WGS sequence, unordered"/>
</dbReference>
<dbReference type="EMBL" id="FN595252">
    <property type="protein sequence ID" value="CCB48283.1"/>
    <property type="molecule type" value="Genomic_DNA"/>
</dbReference>
<reference evidence="7" key="1">
    <citation type="journal article" date="2007" name="Nature">
        <title>The grapevine genome sequence suggests ancestral hexaploidization in major angiosperm phyla.</title>
        <authorList>
            <consortium name="The French-Italian Public Consortium for Grapevine Genome Characterization."/>
            <person name="Jaillon O."/>
            <person name="Aury J.-M."/>
            <person name="Noel B."/>
            <person name="Policriti A."/>
            <person name="Clepet C."/>
            <person name="Casagrande A."/>
            <person name="Choisne N."/>
            <person name="Aubourg S."/>
            <person name="Vitulo N."/>
            <person name="Jubin C."/>
            <person name="Vezzi A."/>
            <person name="Legeai F."/>
            <person name="Hugueney P."/>
            <person name="Dasilva C."/>
            <person name="Horner D."/>
            <person name="Mica E."/>
            <person name="Jublot D."/>
            <person name="Poulain J."/>
            <person name="Bruyere C."/>
            <person name="Billault A."/>
            <person name="Segurens B."/>
            <person name="Gouyvenoux M."/>
            <person name="Ugarte E."/>
            <person name="Cattonaro F."/>
            <person name="Anthouard V."/>
            <person name="Vico V."/>
            <person name="Del Fabbro C."/>
            <person name="Alaux M."/>
            <person name="Di Gaspero G."/>
            <person name="Dumas V."/>
            <person name="Felice N."/>
            <person name="Paillard S."/>
            <person name="Juman I."/>
            <person name="Moroldo M."/>
            <person name="Scalabrin S."/>
            <person name="Canaguier A."/>
            <person name="Le Clainche I."/>
            <person name="Malacrida G."/>
            <person name="Durand E."/>
            <person name="Pesole G."/>
            <person name="Laucou V."/>
            <person name="Chatelet P."/>
            <person name="Merdinoglu D."/>
            <person name="Delledonne M."/>
            <person name="Pezzotti M."/>
            <person name="Lecharny A."/>
            <person name="Scarpelli C."/>
            <person name="Artiguenave F."/>
            <person name="Pe M.E."/>
            <person name="Valle G."/>
            <person name="Morgante M."/>
            <person name="Caboche M."/>
            <person name="Adam-Blondon A.-F."/>
            <person name="Weissenbach J."/>
            <person name="Quetier F."/>
            <person name="Wincker P."/>
        </authorList>
    </citation>
    <scope>NUCLEOTIDE SEQUENCE [LARGE SCALE GENOMIC DNA]</scope>
    <source>
        <strain evidence="7">cv. Pinot noir / PN40024</strain>
    </source>
</reference>
<keyword evidence="7" id="KW-1185">Reference proteome</keyword>
<evidence type="ECO:0000313" key="7">
    <source>
        <dbReference type="Proteomes" id="UP000009183"/>
    </source>
</evidence>
<dbReference type="STRING" id="29760.F6H7U1"/>
<evidence type="ECO:0000313" key="6">
    <source>
        <dbReference type="EMBL" id="CCB48283.1"/>
    </source>
</evidence>
<feature type="region of interest" description="Disordered" evidence="5">
    <location>
        <begin position="81"/>
        <end position="202"/>
    </location>
</feature>
<feature type="compositionally biased region" description="Basic and acidic residues" evidence="5">
    <location>
        <begin position="136"/>
        <end position="146"/>
    </location>
</feature>
<feature type="compositionally biased region" description="Basic residues" evidence="5">
    <location>
        <begin position="46"/>
        <end position="55"/>
    </location>
</feature>
<comment type="subcellular location">
    <subcellularLocation>
        <location evidence="1">Nucleus</location>
        <location evidence="1">Nucleolus</location>
    </subcellularLocation>
</comment>
<evidence type="ECO:0000256" key="2">
    <source>
        <dbReference type="ARBA" id="ARBA00007175"/>
    </source>
</evidence>
<feature type="region of interest" description="Disordered" evidence="5">
    <location>
        <begin position="1"/>
        <end position="24"/>
    </location>
</feature>
<evidence type="ECO:0000256" key="5">
    <source>
        <dbReference type="SAM" id="MobiDB-lite"/>
    </source>
</evidence>
<keyword evidence="3" id="KW-0175">Coiled coil</keyword>
<evidence type="ECO:0000256" key="4">
    <source>
        <dbReference type="ARBA" id="ARBA00023242"/>
    </source>
</evidence>
<dbReference type="InParanoid" id="F6H7U1"/>
<dbReference type="ExpressionAtlas" id="F6H7U1">
    <property type="expression patterns" value="baseline and differential"/>
</dbReference>
<keyword evidence="4" id="KW-0539">Nucleus</keyword>
<sequence>MEADVEEEGGQPRPPHAKHIKKRALRNKALSVSFNEKDLRDFVGGFHKRKKKRRKEAQQKLQESQRIKRIVERKKRKLERELVQYGGAPTATGSEPDECDDEHEQHDGVDEPIASVSGTTMYDNGDTKVIVTTSEISREEENHLTEKTQGAAPPAIVGSKKKHNVPVSKKKAFKRVVRHRSQPKLQRKRDKKKGGKKNKKIH</sequence>
<feature type="compositionally biased region" description="Basic residues" evidence="5">
    <location>
        <begin position="159"/>
        <end position="202"/>
    </location>
</feature>
<dbReference type="KEGG" id="vvi:100256799"/>
<dbReference type="Pfam" id="PF09805">
    <property type="entry name" value="Nop25"/>
    <property type="match status" value="1"/>
</dbReference>
<evidence type="ECO:0000256" key="3">
    <source>
        <dbReference type="ARBA" id="ARBA00023054"/>
    </source>
</evidence>
<dbReference type="AlphaFoldDB" id="F6H7U1"/>
<evidence type="ECO:0000256" key="1">
    <source>
        <dbReference type="ARBA" id="ARBA00004604"/>
    </source>
</evidence>
<gene>
    <name evidence="6" type="ORF">VIT_00s0181g00240</name>
</gene>
<dbReference type="eggNOG" id="KOG4709">
    <property type="taxonomic scope" value="Eukaryota"/>
</dbReference>
<feature type="region of interest" description="Disordered" evidence="5">
    <location>
        <begin position="45"/>
        <end position="68"/>
    </location>
</feature>
<proteinExistence type="inferred from homology"/>
<dbReference type="OrthoDB" id="551633at2759"/>
<dbReference type="PANTHER" id="PTHR14577">
    <property type="entry name" value="NUCLEOLAR PROTEIN 12"/>
    <property type="match status" value="1"/>
</dbReference>
<accession>F6H7U1</accession>
<evidence type="ECO:0008006" key="8">
    <source>
        <dbReference type="Google" id="ProtNLM"/>
    </source>
</evidence>
<dbReference type="PaxDb" id="29760-VIT_00s0181g00240.t01"/>
<feature type="compositionally biased region" description="Basic residues" evidence="5">
    <location>
        <begin position="15"/>
        <end position="24"/>
    </location>
</feature>
<comment type="similarity">
    <text evidence="2">Belongs to the RRP17 family.</text>
</comment>
<organism evidence="6 7">
    <name type="scientific">Vitis vinifera</name>
    <name type="common">Grape</name>
    <dbReference type="NCBI Taxonomy" id="29760"/>
    <lineage>
        <taxon>Eukaryota</taxon>
        <taxon>Viridiplantae</taxon>
        <taxon>Streptophyta</taxon>
        <taxon>Embryophyta</taxon>
        <taxon>Tracheophyta</taxon>
        <taxon>Spermatophyta</taxon>
        <taxon>Magnoliopsida</taxon>
        <taxon>eudicotyledons</taxon>
        <taxon>Gunneridae</taxon>
        <taxon>Pentapetalae</taxon>
        <taxon>rosids</taxon>
        <taxon>Vitales</taxon>
        <taxon>Vitaceae</taxon>
        <taxon>Viteae</taxon>
        <taxon>Vitis</taxon>
    </lineage>
</organism>
<dbReference type="FunCoup" id="F6H7U1">
    <property type="interactions" value="1418"/>
</dbReference>
<protein>
    <recommendedName>
        <fullName evidence="8">Ribosomal RNA-processing protein 17</fullName>
    </recommendedName>
</protein>
<dbReference type="InterPro" id="IPR019186">
    <property type="entry name" value="Nucleolar_protein_12"/>
</dbReference>
<name>F6H7U1_VITVI</name>
<dbReference type="PANTHER" id="PTHR14577:SF0">
    <property type="entry name" value="NUCLEOLAR PROTEIN 12"/>
    <property type="match status" value="1"/>
</dbReference>
<dbReference type="GO" id="GO:0019843">
    <property type="term" value="F:rRNA binding"/>
    <property type="evidence" value="ECO:0000318"/>
    <property type="project" value="GO_Central"/>
</dbReference>